<gene>
    <name evidence="2" type="ORF">HPBE_LOCUS6721</name>
</gene>
<dbReference type="InterPro" id="IPR006149">
    <property type="entry name" value="EB_dom"/>
</dbReference>
<reference evidence="2 3" key="1">
    <citation type="submission" date="2018-11" db="EMBL/GenBank/DDBJ databases">
        <authorList>
            <consortium name="Pathogen Informatics"/>
        </authorList>
    </citation>
    <scope>NUCLEOTIDE SEQUENCE [LARGE SCALE GENOMIC DNA]</scope>
</reference>
<name>A0A183FIJ4_HELPZ</name>
<proteinExistence type="predicted"/>
<evidence type="ECO:0000313" key="3">
    <source>
        <dbReference type="Proteomes" id="UP000050761"/>
    </source>
</evidence>
<protein>
    <submittedName>
        <fullName evidence="4">EB domain-containing protein</fullName>
    </submittedName>
</protein>
<sequence length="253" mass="27875">MDKSHHVCLLVDSSQQKLTGKPALECFEALLLGVHLWQVAVRSMSLCTLAWISALLVVSLAQKQFCPGGSLDLNGGTPCNSDAFCARFDSRFRCINGYCCRKTGSCSPNEISIGNTCFPISGPGGPCVHTAQCQTPGTYCQNGICSPDSQYDNPVCSRSDQVVERERGTVKNCMYNPCSVGFGCEYSSAYGQYICCGNYNANNDYTYGKVRMYPGTSMPLQCFKENQCLWVDTPNCVYSYRYRHKVCCSTFNC</sequence>
<reference evidence="4" key="2">
    <citation type="submission" date="2019-09" db="UniProtKB">
        <authorList>
            <consortium name="WormBaseParasite"/>
        </authorList>
    </citation>
    <scope>IDENTIFICATION</scope>
</reference>
<dbReference type="InterPro" id="IPR006150">
    <property type="entry name" value="Cys_repeat_1"/>
</dbReference>
<keyword evidence="3" id="KW-1185">Reference proteome</keyword>
<dbReference type="Pfam" id="PF01683">
    <property type="entry name" value="EB"/>
    <property type="match status" value="1"/>
</dbReference>
<accession>A0A183FIJ4</accession>
<accession>A0A3P7YX66</accession>
<dbReference type="Proteomes" id="UP000050761">
    <property type="component" value="Unassembled WGS sequence"/>
</dbReference>
<feature type="domain" description="EB" evidence="1">
    <location>
        <begin position="106"/>
        <end position="146"/>
    </location>
</feature>
<dbReference type="SMART" id="SM00289">
    <property type="entry name" value="WR1"/>
    <property type="match status" value="2"/>
</dbReference>
<dbReference type="EMBL" id="UZAH01025727">
    <property type="protein sequence ID" value="VDO69423.1"/>
    <property type="molecule type" value="Genomic_DNA"/>
</dbReference>
<evidence type="ECO:0000259" key="1">
    <source>
        <dbReference type="Pfam" id="PF01683"/>
    </source>
</evidence>
<dbReference type="OrthoDB" id="5861823at2759"/>
<organism evidence="3 4">
    <name type="scientific">Heligmosomoides polygyrus</name>
    <name type="common">Parasitic roundworm</name>
    <dbReference type="NCBI Taxonomy" id="6339"/>
    <lineage>
        <taxon>Eukaryota</taxon>
        <taxon>Metazoa</taxon>
        <taxon>Ecdysozoa</taxon>
        <taxon>Nematoda</taxon>
        <taxon>Chromadorea</taxon>
        <taxon>Rhabditida</taxon>
        <taxon>Rhabditina</taxon>
        <taxon>Rhabditomorpha</taxon>
        <taxon>Strongyloidea</taxon>
        <taxon>Heligmosomidae</taxon>
        <taxon>Heligmosomoides</taxon>
    </lineage>
</organism>
<dbReference type="WBParaSite" id="HPBE_0000672001-mRNA-1">
    <property type="protein sequence ID" value="HPBE_0000672001-mRNA-1"/>
    <property type="gene ID" value="HPBE_0000672001"/>
</dbReference>
<dbReference type="AlphaFoldDB" id="A0A183FIJ4"/>
<evidence type="ECO:0000313" key="2">
    <source>
        <dbReference type="EMBL" id="VDO69423.1"/>
    </source>
</evidence>
<evidence type="ECO:0000313" key="4">
    <source>
        <dbReference type="WBParaSite" id="HPBE_0000672001-mRNA-1"/>
    </source>
</evidence>